<organism evidence="2 3">
    <name type="scientific">Pandoraea terrigena</name>
    <dbReference type="NCBI Taxonomy" id="2508292"/>
    <lineage>
        <taxon>Bacteria</taxon>
        <taxon>Pseudomonadati</taxon>
        <taxon>Pseudomonadota</taxon>
        <taxon>Betaproteobacteria</taxon>
        <taxon>Burkholderiales</taxon>
        <taxon>Burkholderiaceae</taxon>
        <taxon>Pandoraea</taxon>
    </lineage>
</organism>
<proteinExistence type="predicted"/>
<accession>A0A5E4RSW6</accession>
<evidence type="ECO:0000256" key="1">
    <source>
        <dbReference type="SAM" id="MobiDB-lite"/>
    </source>
</evidence>
<dbReference type="AlphaFoldDB" id="A0A5E4RSW6"/>
<evidence type="ECO:0000313" key="2">
    <source>
        <dbReference type="EMBL" id="VVD65472.1"/>
    </source>
</evidence>
<gene>
    <name evidence="2" type="ORF">PTE31013_00326</name>
</gene>
<sequence>MTMPLADIGRPIVSHSFGAPRASCKTQWRAQERGPMMCGSGKRRTPLSH</sequence>
<protein>
    <submittedName>
        <fullName evidence="2">Uncharacterized protein</fullName>
    </submittedName>
</protein>
<dbReference type="Proteomes" id="UP000334380">
    <property type="component" value="Unassembled WGS sequence"/>
</dbReference>
<keyword evidence="3" id="KW-1185">Reference proteome</keyword>
<evidence type="ECO:0000313" key="3">
    <source>
        <dbReference type="Proteomes" id="UP000334380"/>
    </source>
</evidence>
<reference evidence="2 3" key="1">
    <citation type="submission" date="2019-08" db="EMBL/GenBank/DDBJ databases">
        <authorList>
            <person name="Peeters C."/>
        </authorList>
    </citation>
    <scope>NUCLEOTIDE SEQUENCE [LARGE SCALE GENOMIC DNA]</scope>
    <source>
        <strain evidence="2 3">LMG 31013</strain>
    </source>
</reference>
<name>A0A5E4RSW6_9BURK</name>
<feature type="region of interest" description="Disordered" evidence="1">
    <location>
        <begin position="27"/>
        <end position="49"/>
    </location>
</feature>
<dbReference type="EMBL" id="CABPRU010000001">
    <property type="protein sequence ID" value="VVD65472.1"/>
    <property type="molecule type" value="Genomic_DNA"/>
</dbReference>